<dbReference type="PANTHER" id="PTHR11365">
    <property type="entry name" value="5-OXOPROLINASE RELATED"/>
    <property type="match status" value="1"/>
</dbReference>
<evidence type="ECO:0000259" key="2">
    <source>
        <dbReference type="Pfam" id="PF02538"/>
    </source>
</evidence>
<feature type="region of interest" description="Disordered" evidence="1">
    <location>
        <begin position="118"/>
        <end position="138"/>
    </location>
</feature>
<organism evidence="3 4">
    <name type="scientific">Filobasidium floriforme</name>
    <dbReference type="NCBI Taxonomy" id="5210"/>
    <lineage>
        <taxon>Eukaryota</taxon>
        <taxon>Fungi</taxon>
        <taxon>Dikarya</taxon>
        <taxon>Basidiomycota</taxon>
        <taxon>Agaricomycotina</taxon>
        <taxon>Tremellomycetes</taxon>
        <taxon>Filobasidiales</taxon>
        <taxon>Filobasidiaceae</taxon>
        <taxon>Filobasidium</taxon>
    </lineage>
</organism>
<evidence type="ECO:0000313" key="4">
    <source>
        <dbReference type="Proteomes" id="UP000812966"/>
    </source>
</evidence>
<evidence type="ECO:0000256" key="1">
    <source>
        <dbReference type="SAM" id="MobiDB-lite"/>
    </source>
</evidence>
<name>A0A8K0NUI2_9TREE</name>
<proteinExistence type="predicted"/>
<dbReference type="GO" id="GO:0006749">
    <property type="term" value="P:glutathione metabolic process"/>
    <property type="evidence" value="ECO:0007669"/>
    <property type="project" value="TreeGrafter"/>
</dbReference>
<dbReference type="AlphaFoldDB" id="A0A8K0NUI2"/>
<comment type="caution">
    <text evidence="3">The sequence shown here is derived from an EMBL/GenBank/DDBJ whole genome shotgun (WGS) entry which is preliminary data.</text>
</comment>
<dbReference type="EMBL" id="JABELV010000027">
    <property type="protein sequence ID" value="KAG7562697.1"/>
    <property type="molecule type" value="Genomic_DNA"/>
</dbReference>
<protein>
    <recommendedName>
        <fullName evidence="2">Hydantoinase B/oxoprolinase domain-containing protein</fullName>
    </recommendedName>
</protein>
<dbReference type="GO" id="GO:0017168">
    <property type="term" value="F:5-oxoprolinase (ATP-hydrolyzing) activity"/>
    <property type="evidence" value="ECO:0007669"/>
    <property type="project" value="TreeGrafter"/>
</dbReference>
<dbReference type="GO" id="GO:0005829">
    <property type="term" value="C:cytosol"/>
    <property type="evidence" value="ECO:0007669"/>
    <property type="project" value="TreeGrafter"/>
</dbReference>
<evidence type="ECO:0000313" key="3">
    <source>
        <dbReference type="EMBL" id="KAG7562697.1"/>
    </source>
</evidence>
<dbReference type="Proteomes" id="UP000812966">
    <property type="component" value="Unassembled WGS sequence"/>
</dbReference>
<keyword evidence="4" id="KW-1185">Reference proteome</keyword>
<feature type="compositionally biased region" description="Low complexity" evidence="1">
    <location>
        <begin position="118"/>
        <end position="130"/>
    </location>
</feature>
<feature type="domain" description="Hydantoinase B/oxoprolinase" evidence="2">
    <location>
        <begin position="9"/>
        <end position="576"/>
    </location>
</feature>
<accession>A0A8K0NUI2</accession>
<reference evidence="3" key="1">
    <citation type="submission" date="2020-04" db="EMBL/GenBank/DDBJ databases">
        <title>Analysis of mating type loci in Filobasidium floriforme.</title>
        <authorList>
            <person name="Nowrousian M."/>
        </authorList>
    </citation>
    <scope>NUCLEOTIDE SEQUENCE</scope>
    <source>
        <strain evidence="3">CBS 6242</strain>
    </source>
</reference>
<gene>
    <name evidence="3" type="ORF">FFLO_01857</name>
</gene>
<dbReference type="InterPro" id="IPR003692">
    <property type="entry name" value="Hydantoinase_B"/>
</dbReference>
<dbReference type="Pfam" id="PF02538">
    <property type="entry name" value="Hydantoinase_B"/>
    <property type="match status" value="1"/>
</dbReference>
<dbReference type="PANTHER" id="PTHR11365:SF2">
    <property type="entry name" value="5-OXOPROLINASE"/>
    <property type="match status" value="1"/>
</dbReference>
<sequence length="609" mass="64618">MTSDKADFDPILLSLFSNRFMSVAEAMGRALQQTSISTNIKERLDYSCALFSANGDLVANAPFIPVHLGSMSFAIKYQLDLLGPSLKPGDVLLANSPVAGGSHLPDLTVITPVFASSSSSNNSSNSTSSSGNQNEGPVPDAGKQEIIFFTASRGHHADIGGAQPGSMPSYSTSLSQEGAEIVSFKLVSEGKFDREGLRRRMVDVPGEVEGCSGCRDFRSVESDIKAQIAANFKGIQLLHALIAEYDLETVHAYMKHIRDNAEQAVRKMLIAAAKVAGTDTLSAIDYMDDGSPIALKVTIDKGTGDATFDFTGTGPEVRGNWNAPISVVHSAIIYCMRAMVDQDIPLNAGCLVPLNIIIPENSLLSPSPEAAVCAGNVLTSQRITDVCLKAFQACAASQGCCNNLSFGTGGKDKETGEVSRGWGYYETIAGGSGAGPNWHGTSGVHVHMTNTRITDPEILERRYPVILHQFGYRSNSGGKGLYNGGDGVIREMEFLQPIEVSLLTERRARQPYGMAGGEDGQSGLNLQISTIKRKTTDGKEELVKRERNLGGKATVAFSAGDRLVLNTPGGGGWGVPGGPAEVKSKVESFAWEPRGSLAERSALEAAFGA</sequence>
<dbReference type="InterPro" id="IPR045079">
    <property type="entry name" value="Oxoprolinase-like"/>
</dbReference>